<dbReference type="EMBL" id="JACVVK020000008">
    <property type="protein sequence ID" value="KAK7505898.1"/>
    <property type="molecule type" value="Genomic_DNA"/>
</dbReference>
<dbReference type="AlphaFoldDB" id="A0ABD0M2J4"/>
<comment type="caution">
    <text evidence="1">The sequence shown here is derived from an EMBL/GenBank/DDBJ whole genome shotgun (WGS) entry which is preliminary data.</text>
</comment>
<proteinExistence type="predicted"/>
<name>A0ABD0M2J4_9CAEN</name>
<organism evidence="1 2">
    <name type="scientific">Batillaria attramentaria</name>
    <dbReference type="NCBI Taxonomy" id="370345"/>
    <lineage>
        <taxon>Eukaryota</taxon>
        <taxon>Metazoa</taxon>
        <taxon>Spiralia</taxon>
        <taxon>Lophotrochozoa</taxon>
        <taxon>Mollusca</taxon>
        <taxon>Gastropoda</taxon>
        <taxon>Caenogastropoda</taxon>
        <taxon>Sorbeoconcha</taxon>
        <taxon>Cerithioidea</taxon>
        <taxon>Batillariidae</taxon>
        <taxon>Batillaria</taxon>
    </lineage>
</organism>
<protein>
    <submittedName>
        <fullName evidence="1">Uncharacterized protein</fullName>
    </submittedName>
</protein>
<gene>
    <name evidence="1" type="ORF">BaRGS_00002620</name>
</gene>
<dbReference type="Proteomes" id="UP001519460">
    <property type="component" value="Unassembled WGS sequence"/>
</dbReference>
<sequence>MLSLYLYCNRRESVREQLLAIILPSAVRQLFPVKHSRLTSGCTTSLADGASNYLPPLLKGDATPGAGNGRTVSHLGITKLANQPSDQRRSICKPWLNYGAENHRIAQTRNYTLHSARGQRAFLPKVGSW</sequence>
<evidence type="ECO:0000313" key="1">
    <source>
        <dbReference type="EMBL" id="KAK7505898.1"/>
    </source>
</evidence>
<reference evidence="1 2" key="1">
    <citation type="journal article" date="2023" name="Sci. Data">
        <title>Genome assembly of the Korean intertidal mud-creeper Batillaria attramentaria.</title>
        <authorList>
            <person name="Patra A.K."/>
            <person name="Ho P.T."/>
            <person name="Jun S."/>
            <person name="Lee S.J."/>
            <person name="Kim Y."/>
            <person name="Won Y.J."/>
        </authorList>
    </citation>
    <scope>NUCLEOTIDE SEQUENCE [LARGE SCALE GENOMIC DNA]</scope>
    <source>
        <strain evidence="1">Wonlab-2016</strain>
    </source>
</reference>
<accession>A0ABD0M2J4</accession>
<evidence type="ECO:0000313" key="2">
    <source>
        <dbReference type="Proteomes" id="UP001519460"/>
    </source>
</evidence>
<keyword evidence="2" id="KW-1185">Reference proteome</keyword>